<dbReference type="EMBL" id="CP046051">
    <property type="protein sequence ID" value="QKN24836.1"/>
    <property type="molecule type" value="Genomic_DNA"/>
</dbReference>
<evidence type="ECO:0000256" key="5">
    <source>
        <dbReference type="ARBA" id="ARBA00022691"/>
    </source>
</evidence>
<comment type="similarity">
    <text evidence="6">Belongs to the methyltransferase superfamily. RNA methyltransferase RsmG family.</text>
</comment>
<comment type="subcellular location">
    <subcellularLocation>
        <location evidence="6">Cytoplasm</location>
    </subcellularLocation>
</comment>
<dbReference type="FunFam" id="3.40.50.150:FF:000041">
    <property type="entry name" value="Ribosomal RNA small subunit methyltransferase G"/>
    <property type="match status" value="1"/>
</dbReference>
<comment type="caution">
    <text evidence="6">Lacks conserved residue(s) required for the propagation of feature annotation.</text>
</comment>
<evidence type="ECO:0000256" key="3">
    <source>
        <dbReference type="ARBA" id="ARBA00022603"/>
    </source>
</evidence>
<evidence type="ECO:0000313" key="10">
    <source>
        <dbReference type="Proteomes" id="UP000509623"/>
    </source>
</evidence>
<dbReference type="HAMAP" id="MF_00074">
    <property type="entry name" value="16SrRNA_methyltr_G"/>
    <property type="match status" value="1"/>
</dbReference>
<evidence type="ECO:0000313" key="8">
    <source>
        <dbReference type="EMBL" id="QKO31186.1"/>
    </source>
</evidence>
<feature type="binding site" evidence="6">
    <location>
        <begin position="122"/>
        <end position="123"/>
    </location>
    <ligand>
        <name>S-adenosyl-L-methionine</name>
        <dbReference type="ChEBI" id="CHEBI:59789"/>
    </ligand>
</feature>
<keyword evidence="2 6" id="KW-0698">rRNA processing</keyword>
<dbReference type="KEGG" id="clf:GJQ69_09645"/>
<feature type="binding site" evidence="6">
    <location>
        <position position="72"/>
    </location>
    <ligand>
        <name>S-adenosyl-L-methionine</name>
        <dbReference type="ChEBI" id="CHEBI:59789"/>
    </ligand>
</feature>
<dbReference type="SUPFAM" id="SSF53335">
    <property type="entry name" value="S-adenosyl-L-methionine-dependent methyltransferases"/>
    <property type="match status" value="1"/>
</dbReference>
<sequence>MLNDGAAACGISLSAEQCRQFQQYMEQLLEWNTKINLTAITEPEAFVQKHFLDSLYPLQWISLSGQRCIDVGTGAGFPGIPLKLAVPDMRLTLLDGLQKRLCVLEDISRNIKVDFNSLHARAEEAGKNVDQREQYNFAFARAVAPLPVLCEYCLPLVKVGGSFCAWKGPAAQEELADAQNALQVLGGKLERAEQYTLPDGSERTFLQIRHEKHCPASYPRTTKKMKKNPL</sequence>
<name>A0A859DT05_9FIRM</name>
<evidence type="ECO:0000256" key="6">
    <source>
        <dbReference type="HAMAP-Rule" id="MF_00074"/>
    </source>
</evidence>
<evidence type="ECO:0000256" key="2">
    <source>
        <dbReference type="ARBA" id="ARBA00022552"/>
    </source>
</evidence>
<dbReference type="GO" id="GO:0070043">
    <property type="term" value="F:rRNA (guanine-N7-)-methyltransferase activity"/>
    <property type="evidence" value="ECO:0007669"/>
    <property type="project" value="UniProtKB-UniRule"/>
</dbReference>
<dbReference type="EC" id="2.1.1.-" evidence="6"/>
<dbReference type="InterPro" id="IPR003682">
    <property type="entry name" value="rRNA_ssu_MeTfrase_G"/>
</dbReference>
<dbReference type="Pfam" id="PF02527">
    <property type="entry name" value="GidB"/>
    <property type="match status" value="1"/>
</dbReference>
<feature type="binding site" evidence="6">
    <location>
        <position position="141"/>
    </location>
    <ligand>
        <name>S-adenosyl-L-methionine</name>
        <dbReference type="ChEBI" id="CHEBI:59789"/>
    </ligand>
</feature>
<evidence type="ECO:0000313" key="7">
    <source>
        <dbReference type="EMBL" id="QKN24836.1"/>
    </source>
</evidence>
<dbReference type="NCBIfam" id="TIGR00138">
    <property type="entry name" value="rsmG_gidB"/>
    <property type="match status" value="1"/>
</dbReference>
<keyword evidence="3 6" id="KW-0489">Methyltransferase</keyword>
<reference evidence="8" key="3">
    <citation type="journal article" date="2022" name="Int. J. Syst. Evol. Microbiol.">
        <title>Caproicibacterium lactatifermentans sp. nov., isolated from pit clay used for the production of Chinese strong aroma-type liquor.</title>
        <authorList>
            <person name="Wang H."/>
            <person name="Gu Y."/>
            <person name="Zhao D."/>
            <person name="Qiao Z."/>
            <person name="Zheng J."/>
            <person name="Gao J."/>
            <person name="Ren C."/>
            <person name="Xu Y."/>
        </authorList>
    </citation>
    <scope>NUCLEOTIDE SEQUENCE</scope>
    <source>
        <strain evidence="8">JNU-WLY1368</strain>
    </source>
</reference>
<dbReference type="Proteomes" id="UP000501316">
    <property type="component" value="Chromosome"/>
</dbReference>
<protein>
    <recommendedName>
        <fullName evidence="6">Ribosomal RNA small subunit methyltransferase G</fullName>
        <ecNumber evidence="6">2.1.1.-</ecNumber>
    </recommendedName>
    <alternativeName>
        <fullName evidence="6">16S rRNA 7-methylguanosine methyltransferase</fullName>
        <shortName evidence="6">16S rRNA m7G methyltransferase</shortName>
    </alternativeName>
</protein>
<evidence type="ECO:0000256" key="4">
    <source>
        <dbReference type="ARBA" id="ARBA00022679"/>
    </source>
</evidence>
<dbReference type="PANTHER" id="PTHR31760">
    <property type="entry name" value="S-ADENOSYL-L-METHIONINE-DEPENDENT METHYLTRANSFERASES SUPERFAMILY PROTEIN"/>
    <property type="match status" value="1"/>
</dbReference>
<evidence type="ECO:0000313" key="9">
    <source>
        <dbReference type="Proteomes" id="UP000501316"/>
    </source>
</evidence>
<keyword evidence="5 6" id="KW-0949">S-adenosyl-L-methionine</keyword>
<organism evidence="7 9">
    <name type="scientific">Caproicibacterium lactatifermentans</name>
    <dbReference type="NCBI Taxonomy" id="2666138"/>
    <lineage>
        <taxon>Bacteria</taxon>
        <taxon>Bacillati</taxon>
        <taxon>Bacillota</taxon>
        <taxon>Clostridia</taxon>
        <taxon>Eubacteriales</taxon>
        <taxon>Oscillospiraceae</taxon>
        <taxon>Caproicibacterium</taxon>
    </lineage>
</organism>
<feature type="binding site" evidence="6">
    <location>
        <position position="77"/>
    </location>
    <ligand>
        <name>S-adenosyl-L-methionine</name>
        <dbReference type="ChEBI" id="CHEBI:59789"/>
    </ligand>
</feature>
<dbReference type="AlphaFoldDB" id="A0A859DT05"/>
<gene>
    <name evidence="6 7" type="primary">rsmG</name>
    <name evidence="7" type="ORF">GJQ69_09645</name>
    <name evidence="8" type="ORF">GKP14_04815</name>
</gene>
<reference evidence="9 10" key="1">
    <citation type="submission" date="2019-11" db="EMBL/GenBank/DDBJ databases">
        <authorList>
            <person name="Ren C."/>
            <person name="Wang H."/>
            <person name="Xu Y."/>
        </authorList>
    </citation>
    <scope>NUCLEOTIDE SEQUENCE [LARGE SCALE GENOMIC DNA]</scope>
    <source>
        <strain evidence="10">JNU-WLY1368</strain>
        <strain evidence="7 9">LBM 19010</strain>
    </source>
</reference>
<dbReference type="Gene3D" id="3.40.50.150">
    <property type="entry name" value="Vaccinia Virus protein VP39"/>
    <property type="match status" value="1"/>
</dbReference>
<evidence type="ECO:0000256" key="1">
    <source>
        <dbReference type="ARBA" id="ARBA00022490"/>
    </source>
</evidence>
<keyword evidence="4 6" id="KW-0808">Transferase</keyword>
<dbReference type="EMBL" id="CP046161">
    <property type="protein sequence ID" value="QKO31186.1"/>
    <property type="molecule type" value="Genomic_DNA"/>
</dbReference>
<keyword evidence="1 6" id="KW-0963">Cytoplasm</keyword>
<comment type="function">
    <text evidence="6">Specifically methylates the N7 position of a guanine in 16S rRNA.</text>
</comment>
<accession>A0A859DT05</accession>
<dbReference type="Proteomes" id="UP000509623">
    <property type="component" value="Chromosome"/>
</dbReference>
<reference evidence="8" key="2">
    <citation type="journal article" date="2021" name="Appl. Environ. Microbiol.">
        <title>Adaptability of a Caproate-Producing Bacterium Contributes to Its Dominance in an Anaerobic Fermentation System.</title>
        <authorList>
            <person name="Wang H."/>
            <person name="Gu Y."/>
            <person name="Zhou W."/>
            <person name="Zhao D."/>
            <person name="Qiao Z."/>
            <person name="Zheng J."/>
            <person name="Gao J."/>
            <person name="Chen X."/>
            <person name="Ren C."/>
            <person name="Xu Y."/>
        </authorList>
    </citation>
    <scope>NUCLEOTIDE SEQUENCE</scope>
    <source>
        <strain evidence="8">JNU-WLY1368</strain>
    </source>
</reference>
<dbReference type="InterPro" id="IPR029063">
    <property type="entry name" value="SAM-dependent_MTases_sf"/>
</dbReference>
<dbReference type="PIRSF" id="PIRSF003078">
    <property type="entry name" value="GidB"/>
    <property type="match status" value="1"/>
</dbReference>
<keyword evidence="10" id="KW-1185">Reference proteome</keyword>
<dbReference type="PANTHER" id="PTHR31760:SF0">
    <property type="entry name" value="S-ADENOSYL-L-METHIONINE-DEPENDENT METHYLTRANSFERASES SUPERFAMILY PROTEIN"/>
    <property type="match status" value="1"/>
</dbReference>
<dbReference type="GO" id="GO:0005829">
    <property type="term" value="C:cytosol"/>
    <property type="evidence" value="ECO:0007669"/>
    <property type="project" value="TreeGrafter"/>
</dbReference>
<proteinExistence type="inferred from homology"/>